<feature type="chain" id="PRO_5045632909" evidence="1">
    <location>
        <begin position="25"/>
        <end position="328"/>
    </location>
</feature>
<comment type="caution">
    <text evidence="2">The sequence shown here is derived from an EMBL/GenBank/DDBJ whole genome shotgun (WGS) entry which is preliminary data.</text>
</comment>
<keyword evidence="3" id="KW-1185">Reference proteome</keyword>
<organism evidence="2 3">
    <name type="scientific">Cryomyces antarcticus</name>
    <dbReference type="NCBI Taxonomy" id="329879"/>
    <lineage>
        <taxon>Eukaryota</taxon>
        <taxon>Fungi</taxon>
        <taxon>Dikarya</taxon>
        <taxon>Ascomycota</taxon>
        <taxon>Pezizomycotina</taxon>
        <taxon>Dothideomycetes</taxon>
        <taxon>Dothideomycetes incertae sedis</taxon>
        <taxon>Cryomyces</taxon>
    </lineage>
</organism>
<evidence type="ECO:0000256" key="1">
    <source>
        <dbReference type="SAM" id="SignalP"/>
    </source>
</evidence>
<reference evidence="2 3" key="1">
    <citation type="submission" date="2023-08" db="EMBL/GenBank/DDBJ databases">
        <title>Black Yeasts Isolated from many extreme environments.</title>
        <authorList>
            <person name="Coleine C."/>
            <person name="Stajich J.E."/>
            <person name="Selbmann L."/>
        </authorList>
    </citation>
    <scope>NUCLEOTIDE SEQUENCE [LARGE SCALE GENOMIC DNA]</scope>
    <source>
        <strain evidence="2 3">CCFEE 536</strain>
    </source>
</reference>
<dbReference type="EMBL" id="JAVRRA010008291">
    <property type="protein sequence ID" value="KAK5257137.1"/>
    <property type="molecule type" value="Genomic_DNA"/>
</dbReference>
<gene>
    <name evidence="2" type="ORF">LTR16_001530</name>
</gene>
<keyword evidence="1" id="KW-0732">Signal</keyword>
<evidence type="ECO:0000313" key="3">
    <source>
        <dbReference type="Proteomes" id="UP001357485"/>
    </source>
</evidence>
<evidence type="ECO:0000313" key="2">
    <source>
        <dbReference type="EMBL" id="KAK5257137.1"/>
    </source>
</evidence>
<accession>A0ABR0LZJ8</accession>
<protein>
    <submittedName>
        <fullName evidence="2">Uncharacterized protein</fullName>
    </submittedName>
</protein>
<dbReference type="Proteomes" id="UP001357485">
    <property type="component" value="Unassembled WGS sequence"/>
</dbReference>
<feature type="signal peptide" evidence="1">
    <location>
        <begin position="1"/>
        <end position="24"/>
    </location>
</feature>
<name>A0ABR0LZJ8_9PEZI</name>
<sequence length="328" mass="34868">MPPLSSVTGAAALLFAAFGSQAWAKTCYSYGMDYQNGGSYFINSLSTDAWTFVSQFEGCQTDVANNILVDPNGDELQCTNTNLTPNDVDQMSTCPINKNALYSGAWSVLIISNNGNGDPIAYERDFSLTVGPQATSTYTPTVTLSATTTPLVNVTSTTTQTDTTVLAPVTITSPSKTLKPTTTVTPSRVTNTKTVIIGTITSHKYTLSILQATKTKTATCKTPTQQPTPDPTCKITPTLVKAAALETTTAASAKFRRVVDRRVPADRVQRIAERKARLAAARALEKRAPDVATTTVTDTNTADYVTTTSTSTAPAITLTVTSLRVVQV</sequence>
<proteinExistence type="predicted"/>